<dbReference type="AlphaFoldDB" id="A0A239VMV4"/>
<sequence length="194" mass="20948">MIGKHDHREPVISRTRQVMLRKRLLENTTKMNKNFAPARIAISGLLALGLSGGVAATTAPSQASAATPVPTRVKAAGFSARMGVQAVSVAATKRGTPYRYGAAGPRAFDCSGLVQWTYARVGKKMPRTAQAQYRATKRIARSTARPGDLVFYGSSQKYHVGIYAGNGKMWHAPRTGQNVKLVKVYGSPSYGRVR</sequence>
<dbReference type="SUPFAM" id="SSF54001">
    <property type="entry name" value="Cysteine proteinases"/>
    <property type="match status" value="1"/>
</dbReference>
<evidence type="ECO:0000256" key="2">
    <source>
        <dbReference type="ARBA" id="ARBA00022670"/>
    </source>
</evidence>
<accession>A0A239VMV4</accession>
<protein>
    <submittedName>
        <fullName evidence="6">Probable endopeptidase cgR_2070</fullName>
        <ecNumber evidence="6">3.4.-.-</ecNumber>
    </submittedName>
</protein>
<keyword evidence="4" id="KW-0788">Thiol protease</keyword>
<dbReference type="Proteomes" id="UP000242637">
    <property type="component" value="Chromosome 1"/>
</dbReference>
<keyword evidence="3 6" id="KW-0378">Hydrolase</keyword>
<name>A0A239VMV4_9MICO</name>
<dbReference type="EC" id="3.4.-.-" evidence="6"/>
<keyword evidence="2" id="KW-0645">Protease</keyword>
<keyword evidence="7" id="KW-1185">Reference proteome</keyword>
<reference evidence="6 7" key="1">
    <citation type="submission" date="2017-06" db="EMBL/GenBank/DDBJ databases">
        <authorList>
            <consortium name="Pathogen Informatics"/>
        </authorList>
    </citation>
    <scope>NUCLEOTIDE SEQUENCE [LARGE SCALE GENOMIC DNA]</scope>
    <source>
        <strain evidence="6 7">NCTC13039</strain>
    </source>
</reference>
<dbReference type="GO" id="GO:0008234">
    <property type="term" value="F:cysteine-type peptidase activity"/>
    <property type="evidence" value="ECO:0007669"/>
    <property type="project" value="UniProtKB-KW"/>
</dbReference>
<proteinExistence type="inferred from homology"/>
<comment type="similarity">
    <text evidence="1">Belongs to the peptidase C40 family.</text>
</comment>
<dbReference type="PANTHER" id="PTHR47359">
    <property type="entry name" value="PEPTIDOGLYCAN DL-ENDOPEPTIDASE CWLO"/>
    <property type="match status" value="1"/>
</dbReference>
<dbReference type="KEGG" id="dco:SAMEA4475696_1770"/>
<evidence type="ECO:0000256" key="1">
    <source>
        <dbReference type="ARBA" id="ARBA00007074"/>
    </source>
</evidence>
<feature type="domain" description="NlpC/P60" evidence="5">
    <location>
        <begin position="80"/>
        <end position="194"/>
    </location>
</feature>
<evidence type="ECO:0000313" key="7">
    <source>
        <dbReference type="Proteomes" id="UP000242637"/>
    </source>
</evidence>
<dbReference type="PROSITE" id="PS51935">
    <property type="entry name" value="NLPC_P60"/>
    <property type="match status" value="1"/>
</dbReference>
<dbReference type="InterPro" id="IPR000064">
    <property type="entry name" value="NLP_P60_dom"/>
</dbReference>
<dbReference type="InterPro" id="IPR038765">
    <property type="entry name" value="Papain-like_cys_pep_sf"/>
</dbReference>
<dbReference type="PANTHER" id="PTHR47359:SF3">
    <property type="entry name" value="NLP_P60 DOMAIN-CONTAINING PROTEIN-RELATED"/>
    <property type="match status" value="1"/>
</dbReference>
<evidence type="ECO:0000256" key="3">
    <source>
        <dbReference type="ARBA" id="ARBA00022801"/>
    </source>
</evidence>
<gene>
    <name evidence="6" type="ORF">SAMEA4475696_01770</name>
</gene>
<evidence type="ECO:0000256" key="4">
    <source>
        <dbReference type="ARBA" id="ARBA00022807"/>
    </source>
</evidence>
<dbReference type="EMBL" id="LT906453">
    <property type="protein sequence ID" value="SNV23246.1"/>
    <property type="molecule type" value="Genomic_DNA"/>
</dbReference>
<evidence type="ECO:0000259" key="5">
    <source>
        <dbReference type="PROSITE" id="PS51935"/>
    </source>
</evidence>
<dbReference type="Pfam" id="PF00877">
    <property type="entry name" value="NLPC_P60"/>
    <property type="match status" value="1"/>
</dbReference>
<organism evidence="6 7">
    <name type="scientific">Dermatophilus congolensis</name>
    <dbReference type="NCBI Taxonomy" id="1863"/>
    <lineage>
        <taxon>Bacteria</taxon>
        <taxon>Bacillati</taxon>
        <taxon>Actinomycetota</taxon>
        <taxon>Actinomycetes</taxon>
        <taxon>Micrococcales</taxon>
        <taxon>Dermatophilaceae</taxon>
        <taxon>Dermatophilus</taxon>
    </lineage>
</organism>
<dbReference type="Gene3D" id="3.90.1720.10">
    <property type="entry name" value="endopeptidase domain like (from Nostoc punctiforme)"/>
    <property type="match status" value="1"/>
</dbReference>
<evidence type="ECO:0000313" key="6">
    <source>
        <dbReference type="EMBL" id="SNV23246.1"/>
    </source>
</evidence>
<dbReference type="InterPro" id="IPR051794">
    <property type="entry name" value="PG_Endopeptidase_C40"/>
</dbReference>
<dbReference type="GO" id="GO:0006508">
    <property type="term" value="P:proteolysis"/>
    <property type="evidence" value="ECO:0007669"/>
    <property type="project" value="UniProtKB-KW"/>
</dbReference>